<protein>
    <submittedName>
        <fullName evidence="2">Lysophospholipase</fullName>
    </submittedName>
</protein>
<accession>A0A7G9FUZ1</accession>
<dbReference type="Proteomes" id="UP000515981">
    <property type="component" value="Chromosome"/>
</dbReference>
<evidence type="ECO:0000313" key="3">
    <source>
        <dbReference type="Proteomes" id="UP000515981"/>
    </source>
</evidence>
<sequence length="313" mass="35092">MIKEEFYFDSRDGENRIHAVRYTPDDGNVRGIVQIVHGMAEYVERYENLAEFLTKRGILVTGEDHLGHGKSVSEGGTFGYFCEQDPATVVVRDVHRLKKITEEQYPQVPYIILGHSMGSFIARNYLCRYGSGIGGAVIVGTGMQPAGLIFASKAMAGIQKLFCGSKHVSHFIDKAAFGGYNKRIDSPRTSSDWLSRNTENVDRYIADELCGFTFTVNGFQTLFELIRRLQKQENLEKVPQNLPILMVSGAEDPVGDYGKGVHKACDSLKRAGVKNITVKLYENDRHELLNEDDAETAMEDIWQWICKEIPGIA</sequence>
<dbReference type="Gene3D" id="3.40.50.1820">
    <property type="entry name" value="alpha/beta hydrolase"/>
    <property type="match status" value="1"/>
</dbReference>
<reference evidence="2 3" key="1">
    <citation type="submission" date="2020-08" db="EMBL/GenBank/DDBJ databases">
        <authorList>
            <person name="Liu C."/>
            <person name="Sun Q."/>
        </authorList>
    </citation>
    <scope>NUCLEOTIDE SEQUENCE [LARGE SCALE GENOMIC DNA]</scope>
    <source>
        <strain evidence="2 3">NSJ-8</strain>
    </source>
</reference>
<dbReference type="RefSeq" id="WP_249326080.1">
    <property type="nucleotide sequence ID" value="NZ_CP060633.1"/>
</dbReference>
<dbReference type="EMBL" id="CP060633">
    <property type="protein sequence ID" value="QNM02373.1"/>
    <property type="molecule type" value="Genomic_DNA"/>
</dbReference>
<dbReference type="AlphaFoldDB" id="A0A7G9FUZ1"/>
<dbReference type="KEGG" id="ssun:H9Q77_15195"/>
<feature type="domain" description="Serine aminopeptidase S33" evidence="1">
    <location>
        <begin position="28"/>
        <end position="293"/>
    </location>
</feature>
<evidence type="ECO:0000313" key="2">
    <source>
        <dbReference type="EMBL" id="QNM02373.1"/>
    </source>
</evidence>
<gene>
    <name evidence="2" type="ORF">H9Q77_15195</name>
</gene>
<organism evidence="2 3">
    <name type="scientific">Simiaoa sunii</name>
    <dbReference type="NCBI Taxonomy" id="2763672"/>
    <lineage>
        <taxon>Bacteria</taxon>
        <taxon>Bacillati</taxon>
        <taxon>Bacillota</taxon>
        <taxon>Clostridia</taxon>
        <taxon>Lachnospirales</taxon>
        <taxon>Lachnospiraceae</taxon>
        <taxon>Simiaoa</taxon>
    </lineage>
</organism>
<dbReference type="SUPFAM" id="SSF53474">
    <property type="entry name" value="alpha/beta-Hydrolases"/>
    <property type="match status" value="1"/>
</dbReference>
<evidence type="ECO:0000259" key="1">
    <source>
        <dbReference type="Pfam" id="PF12146"/>
    </source>
</evidence>
<dbReference type="PANTHER" id="PTHR11614">
    <property type="entry name" value="PHOSPHOLIPASE-RELATED"/>
    <property type="match status" value="1"/>
</dbReference>
<dbReference type="InterPro" id="IPR022742">
    <property type="entry name" value="Hydrolase_4"/>
</dbReference>
<keyword evidence="3" id="KW-1185">Reference proteome</keyword>
<name>A0A7G9FUZ1_9FIRM</name>
<dbReference type="Pfam" id="PF12146">
    <property type="entry name" value="Hydrolase_4"/>
    <property type="match status" value="1"/>
</dbReference>
<dbReference type="InterPro" id="IPR051044">
    <property type="entry name" value="MAG_DAG_Lipase"/>
</dbReference>
<proteinExistence type="predicted"/>
<dbReference type="InterPro" id="IPR029058">
    <property type="entry name" value="AB_hydrolase_fold"/>
</dbReference>